<protein>
    <recommendedName>
        <fullName evidence="7">TRAP transporter large permease protein</fullName>
    </recommendedName>
</protein>
<dbReference type="GO" id="GO:0005886">
    <property type="term" value="C:plasma membrane"/>
    <property type="evidence" value="ECO:0007669"/>
    <property type="project" value="UniProtKB-SubCell"/>
</dbReference>
<dbReference type="PIRSF" id="PIRSF006066">
    <property type="entry name" value="HI0050"/>
    <property type="match status" value="1"/>
</dbReference>
<reference evidence="9 10" key="1">
    <citation type="submission" date="2016-10" db="EMBL/GenBank/DDBJ databases">
        <authorList>
            <person name="Varghese N."/>
            <person name="Submissions S."/>
        </authorList>
    </citation>
    <scope>NUCLEOTIDE SEQUENCE [LARGE SCALE GENOMIC DNA]</scope>
    <source>
        <strain evidence="9 10">FF3</strain>
    </source>
</reference>
<evidence type="ECO:0000256" key="4">
    <source>
        <dbReference type="ARBA" id="ARBA00022692"/>
    </source>
</evidence>
<name>A0A975ZPA5_9RHOB</name>
<evidence type="ECO:0000256" key="7">
    <source>
        <dbReference type="RuleBase" id="RU369079"/>
    </source>
</evidence>
<dbReference type="AlphaFoldDB" id="A0A975ZPA5"/>
<keyword evidence="10" id="KW-1185">Reference proteome</keyword>
<evidence type="ECO:0000313" key="9">
    <source>
        <dbReference type="EMBL" id="SEJ82571.1"/>
    </source>
</evidence>
<comment type="similarity">
    <text evidence="7">Belongs to the TRAP transporter large permease family.</text>
</comment>
<evidence type="ECO:0000313" key="10">
    <source>
        <dbReference type="Proteomes" id="UP000182932"/>
    </source>
</evidence>
<evidence type="ECO:0000256" key="2">
    <source>
        <dbReference type="ARBA" id="ARBA00022475"/>
    </source>
</evidence>
<evidence type="ECO:0000259" key="8">
    <source>
        <dbReference type="Pfam" id="PF06808"/>
    </source>
</evidence>
<dbReference type="InterPro" id="IPR010656">
    <property type="entry name" value="DctM"/>
</dbReference>
<feature type="transmembrane region" description="Helical" evidence="7">
    <location>
        <begin position="157"/>
        <end position="181"/>
    </location>
</feature>
<keyword evidence="7" id="KW-0813">Transport</keyword>
<keyword evidence="5 7" id="KW-1133">Transmembrane helix</keyword>
<sequence length="447" mass="46819">MTPIAIGVGGLIATFILIALRTPISFALAACATLGTILNFAFMGSGGPDFSRAFAPSMTLAYGAIIELFQSYDLSAVLLFIGLGHVAYAAGITTDIYAAARAWLSRIPGGLAVASVIGCGGFSAISGSSVACAATMGKVAVPEMRRYGYSDRIATGAVAAGGTLGALIPPSVLFILFGIFAEESISKLFIAAIIPGLISMLGYTVVILLWAVMRPKDLPAVMEHHSMRDRLVAIAKAWIAILMFVIIIGGIYGGIFTATEAAAVSFATVSILAFATGRITLSVYWSSLREAAFQTAAIFLIAGAAKVFVTFVALTGVAPWMVSQVLAFDPGTGVLIFGIICLYIILGMFLDPLGIMLLTLPFTLPLIEQQGLSTIWFAVIVVKLLEMGLLTPPVGLNVFVIQSVTNPPIPIGRIFAGVAPFFAMDLIVLTLLVLFPALTLWLPAQIG</sequence>
<dbReference type="PANTHER" id="PTHR33362">
    <property type="entry name" value="SIALIC ACID TRAP TRANSPORTER PERMEASE PROTEIN SIAT-RELATED"/>
    <property type="match status" value="1"/>
</dbReference>
<feature type="domain" description="TRAP C4-dicarboxylate transport system permease DctM subunit" evidence="8">
    <location>
        <begin position="12"/>
        <end position="438"/>
    </location>
</feature>
<keyword evidence="3 7" id="KW-0997">Cell inner membrane</keyword>
<organism evidence="9 10">
    <name type="scientific">Marinovum algicola</name>
    <dbReference type="NCBI Taxonomy" id="42444"/>
    <lineage>
        <taxon>Bacteria</taxon>
        <taxon>Pseudomonadati</taxon>
        <taxon>Pseudomonadota</taxon>
        <taxon>Alphaproteobacteria</taxon>
        <taxon>Rhodobacterales</taxon>
        <taxon>Roseobacteraceae</taxon>
        <taxon>Marinovum</taxon>
    </lineage>
</organism>
<dbReference type="GO" id="GO:0022857">
    <property type="term" value="F:transmembrane transporter activity"/>
    <property type="evidence" value="ECO:0007669"/>
    <property type="project" value="UniProtKB-UniRule"/>
</dbReference>
<comment type="subunit">
    <text evidence="7">The complex comprises the extracytoplasmic solute receptor protein and the two transmembrane proteins.</text>
</comment>
<dbReference type="EMBL" id="FNYY01000011">
    <property type="protein sequence ID" value="SEJ82571.1"/>
    <property type="molecule type" value="Genomic_DNA"/>
</dbReference>
<feature type="transmembrane region" description="Helical" evidence="7">
    <location>
        <begin position="112"/>
        <end position="136"/>
    </location>
</feature>
<feature type="transmembrane region" description="Helical" evidence="7">
    <location>
        <begin position="334"/>
        <end position="360"/>
    </location>
</feature>
<gene>
    <name evidence="9" type="ORF">SAMN04487940_11154</name>
</gene>
<dbReference type="InterPro" id="IPR004681">
    <property type="entry name" value="TRAP_DctM"/>
</dbReference>
<keyword evidence="4 7" id="KW-0812">Transmembrane</keyword>
<dbReference type="NCBIfam" id="TIGR00786">
    <property type="entry name" value="dctM"/>
    <property type="match status" value="1"/>
</dbReference>
<dbReference type="PANTHER" id="PTHR33362:SF5">
    <property type="entry name" value="C4-DICARBOXYLATE TRAP TRANSPORTER LARGE PERMEASE PROTEIN DCTM"/>
    <property type="match status" value="1"/>
</dbReference>
<feature type="transmembrane region" description="Helical" evidence="7">
    <location>
        <begin position="53"/>
        <end position="69"/>
    </location>
</feature>
<comment type="function">
    <text evidence="7">Part of the tripartite ATP-independent periplasmic (TRAP) transport system.</text>
</comment>
<evidence type="ECO:0000256" key="1">
    <source>
        <dbReference type="ARBA" id="ARBA00004429"/>
    </source>
</evidence>
<dbReference type="GeneID" id="80819302"/>
<accession>A0A975ZPA5</accession>
<evidence type="ECO:0000256" key="6">
    <source>
        <dbReference type="ARBA" id="ARBA00023136"/>
    </source>
</evidence>
<feature type="transmembrane region" description="Helical" evidence="7">
    <location>
        <begin position="76"/>
        <end position="100"/>
    </location>
</feature>
<feature type="transmembrane region" description="Helical" evidence="7">
    <location>
        <begin position="414"/>
        <end position="442"/>
    </location>
</feature>
<feature type="transmembrane region" description="Helical" evidence="7">
    <location>
        <begin position="297"/>
        <end position="322"/>
    </location>
</feature>
<feature type="transmembrane region" description="Helical" evidence="7">
    <location>
        <begin position="261"/>
        <end position="285"/>
    </location>
</feature>
<evidence type="ECO:0000256" key="3">
    <source>
        <dbReference type="ARBA" id="ARBA00022519"/>
    </source>
</evidence>
<feature type="transmembrane region" description="Helical" evidence="7">
    <location>
        <begin position="372"/>
        <end position="394"/>
    </location>
</feature>
<dbReference type="RefSeq" id="WP_074837345.1">
    <property type="nucleotide sequence ID" value="NZ_FNYY01000011.1"/>
</dbReference>
<feature type="transmembrane region" description="Helical" evidence="7">
    <location>
        <begin position="187"/>
        <end position="212"/>
    </location>
</feature>
<evidence type="ECO:0000256" key="5">
    <source>
        <dbReference type="ARBA" id="ARBA00022989"/>
    </source>
</evidence>
<dbReference type="Proteomes" id="UP000182932">
    <property type="component" value="Unassembled WGS sequence"/>
</dbReference>
<comment type="caution">
    <text evidence="9">The sequence shown here is derived from an EMBL/GenBank/DDBJ whole genome shotgun (WGS) entry which is preliminary data.</text>
</comment>
<feature type="transmembrane region" description="Helical" evidence="7">
    <location>
        <begin position="233"/>
        <end position="255"/>
    </location>
</feature>
<keyword evidence="6 7" id="KW-0472">Membrane</keyword>
<comment type="subcellular location">
    <subcellularLocation>
        <location evidence="1 7">Cell inner membrane</location>
        <topology evidence="1 7">Multi-pass membrane protein</topology>
    </subcellularLocation>
</comment>
<dbReference type="Pfam" id="PF06808">
    <property type="entry name" value="DctM"/>
    <property type="match status" value="1"/>
</dbReference>
<proteinExistence type="inferred from homology"/>
<keyword evidence="2" id="KW-1003">Cell membrane</keyword>